<dbReference type="EMBL" id="LLVT01000001">
    <property type="protein sequence ID" value="KSW13141.1"/>
    <property type="molecule type" value="Genomic_DNA"/>
</dbReference>
<sequence length="102" mass="11297">MLQHQIKTLLHCFCTLFNQGDVMLELGNRHSRDPHSGNKNQTPYSRSIVKPIAGCVASYFHQPCAFVIAQRMCADSQILGSGSDIPLSVLVISDQVAQRRSI</sequence>
<dbReference type="AlphaFoldDB" id="A0A0V8RYL0"/>
<comment type="caution">
    <text evidence="1">The sequence shown here is derived from an EMBL/GenBank/DDBJ whole genome shotgun (WGS) entry which is preliminary data.</text>
</comment>
<reference evidence="1 2" key="1">
    <citation type="submission" date="2015-10" db="EMBL/GenBank/DDBJ databases">
        <title>Draft Genome of Actinomyces odontolyticus subsp. actinosynbacter strain XH001.</title>
        <authorList>
            <person name="Mclean J.S."/>
            <person name="He X."/>
        </authorList>
    </citation>
    <scope>NUCLEOTIDE SEQUENCE [LARGE SCALE GENOMIC DNA]</scope>
    <source>
        <strain evidence="1 2">XH001</strain>
    </source>
</reference>
<dbReference type="Proteomes" id="UP000054686">
    <property type="component" value="Unassembled WGS sequence"/>
</dbReference>
<organism evidence="1 2">
    <name type="scientific">Schaalia odontolytica</name>
    <dbReference type="NCBI Taxonomy" id="1660"/>
    <lineage>
        <taxon>Bacteria</taxon>
        <taxon>Bacillati</taxon>
        <taxon>Actinomycetota</taxon>
        <taxon>Actinomycetes</taxon>
        <taxon>Actinomycetales</taxon>
        <taxon>Actinomycetaceae</taxon>
        <taxon>Schaalia</taxon>
    </lineage>
</organism>
<name>A0A0V8RYL0_9ACTO</name>
<gene>
    <name evidence="1" type="ORF">APY09_01915</name>
</gene>
<protein>
    <submittedName>
        <fullName evidence="1">Uncharacterized protein</fullName>
    </submittedName>
</protein>
<proteinExistence type="predicted"/>
<evidence type="ECO:0000313" key="2">
    <source>
        <dbReference type="Proteomes" id="UP000054686"/>
    </source>
</evidence>
<accession>A0A0V8RYL0</accession>
<evidence type="ECO:0000313" key="1">
    <source>
        <dbReference type="EMBL" id="KSW13141.1"/>
    </source>
</evidence>